<dbReference type="AlphaFoldDB" id="A0A2H4FU17"/>
<dbReference type="GO" id="GO:0004519">
    <property type="term" value="F:endonuclease activity"/>
    <property type="evidence" value="ECO:0007669"/>
    <property type="project" value="UniProtKB-KW"/>
</dbReference>
<accession>A0A2H4FU17</accession>
<name>A0A2H4FU17_9CHLO</name>
<sequence length="314" mass="37409">MVFKLSQKFIQSKIQEVEAKAQLLNHSIQYNEYEIKSSQFFSCENKESIHFPSTRKAKLIIQCLKHETVQETTIQKYLRSRTGMICCGKEEISQKLSNRQFSKETREKMSKSRKLFHEQNKKNQTKTQQNRNRYNEWRQIALENANFQCSLTKIRPKKLDAHHLFSKKVFVSIEFDQENCVILAKEIHQGFHNYYGTLNIVTIDHFIEFLEILSRDQNFRSELFQTIEPRNNFPKYEQTISNPVSNNDTGSETTQFYNVENILELQKYMIRIREGLLKKLLPKEKILANKAFQTKICSRNFQFEEWNSDTNSFK</sequence>
<dbReference type="EMBL" id="KX131180">
    <property type="protein sequence ID" value="AOY36011.1"/>
    <property type="molecule type" value="Genomic_DNA"/>
</dbReference>
<organism evidence="2">
    <name type="scientific">Hariotina sp. MMOGRB0030F</name>
    <dbReference type="NCBI Taxonomy" id="1867922"/>
    <lineage>
        <taxon>Eukaryota</taxon>
        <taxon>Viridiplantae</taxon>
        <taxon>Chlorophyta</taxon>
        <taxon>core chlorophytes</taxon>
        <taxon>Chlorophyceae</taxon>
        <taxon>CS clade</taxon>
        <taxon>Sphaeropleales</taxon>
        <taxon>Scenedesmaceae</taxon>
        <taxon>Hariotina</taxon>
    </lineage>
</organism>
<keyword evidence="2" id="KW-0540">Nuclease</keyword>
<feature type="compositionally biased region" description="Basic and acidic residues" evidence="1">
    <location>
        <begin position="101"/>
        <end position="121"/>
    </location>
</feature>
<evidence type="ECO:0000256" key="1">
    <source>
        <dbReference type="SAM" id="MobiDB-lite"/>
    </source>
</evidence>
<feature type="region of interest" description="Disordered" evidence="1">
    <location>
        <begin position="99"/>
        <end position="131"/>
    </location>
</feature>
<keyword evidence="2" id="KW-0150">Chloroplast</keyword>
<geneLocation type="chloroplast" evidence="2"/>
<evidence type="ECO:0000313" key="2">
    <source>
        <dbReference type="EMBL" id="AOY36011.1"/>
    </source>
</evidence>
<reference evidence="2" key="1">
    <citation type="submission" date="2016-04" db="EMBL/GenBank/DDBJ databases">
        <title>The complete chloroplast genome of the green algae Hariotina sp. MMOGRB 0030F (Scenedesmaceae, Chlorophyta).</title>
        <authorList>
            <person name="He L."/>
            <person name="Lou S."/>
            <person name="Lin X."/>
            <person name="Xie S."/>
            <person name="Qian X."/>
        </authorList>
    </citation>
    <scope>NUCLEOTIDE SEQUENCE</scope>
</reference>
<keyword evidence="2" id="KW-0934">Plastid</keyword>
<gene>
    <name evidence="2" type="primary">orf314</name>
</gene>
<proteinExistence type="predicted"/>
<keyword evidence="2" id="KW-0255">Endonuclease</keyword>
<protein>
    <submittedName>
        <fullName evidence="2">Putative HNH homing endonuclease</fullName>
    </submittedName>
</protein>
<keyword evidence="2" id="KW-0378">Hydrolase</keyword>